<dbReference type="GeneID" id="35296091"/>
<dbReference type="GO" id="GO:0003676">
    <property type="term" value="F:nucleic acid binding"/>
    <property type="evidence" value="ECO:0007669"/>
    <property type="project" value="InterPro"/>
</dbReference>
<feature type="domain" description="HIRAN" evidence="3">
    <location>
        <begin position="31"/>
        <end position="128"/>
    </location>
</feature>
<sequence length="130" mass="14975">MHEIDKPNDHGLMHLIHNKNLTVPLPFEREIFLFDTYIAGTSHIEGIEELYEYLKVGHPLKFYREPDNPYDAQAIMIKNADGVKLGYIPKADNIIFSRLMDAGKLLFGKISSKSMNGNWVKIKIDIFLKD</sequence>
<dbReference type="InterPro" id="IPR014905">
    <property type="entry name" value="HIRAN"/>
</dbReference>
<dbReference type="EMBL" id="CP021059">
    <property type="protein sequence ID" value="ARQ07618.1"/>
    <property type="molecule type" value="Genomic_DNA"/>
</dbReference>
<dbReference type="AlphaFoldDB" id="A0A1W7ADD0"/>
<dbReference type="SMART" id="SM00910">
    <property type="entry name" value="HIRAN"/>
    <property type="match status" value="1"/>
</dbReference>
<dbReference type="STRING" id="1855823.MCCS_20030"/>
<evidence type="ECO:0000256" key="1">
    <source>
        <dbReference type="ARBA" id="ARBA00022723"/>
    </source>
</evidence>
<dbReference type="Gene3D" id="3.30.70.2330">
    <property type="match status" value="1"/>
</dbReference>
<gene>
    <name evidence="4" type="ORF">MCCS_20030</name>
</gene>
<evidence type="ECO:0000256" key="2">
    <source>
        <dbReference type="ARBA" id="ARBA00022801"/>
    </source>
</evidence>
<proteinExistence type="predicted"/>
<dbReference type="Proteomes" id="UP000194154">
    <property type="component" value="Chromosome"/>
</dbReference>
<accession>A0A1W7ADD0</accession>
<name>A0A1W7ADD0_9STAP</name>
<dbReference type="OrthoDB" id="2988931at2"/>
<keyword evidence="5" id="KW-1185">Reference proteome</keyword>
<evidence type="ECO:0000259" key="3">
    <source>
        <dbReference type="SMART" id="SM00910"/>
    </source>
</evidence>
<keyword evidence="2" id="KW-0378">Hydrolase</keyword>
<dbReference type="GO" id="GO:0008270">
    <property type="term" value="F:zinc ion binding"/>
    <property type="evidence" value="ECO:0007669"/>
    <property type="project" value="InterPro"/>
</dbReference>
<evidence type="ECO:0000313" key="4">
    <source>
        <dbReference type="EMBL" id="ARQ07618.1"/>
    </source>
</evidence>
<dbReference type="RefSeq" id="WP_086043164.1">
    <property type="nucleotide sequence ID" value="NZ_CBCRZA010000012.1"/>
</dbReference>
<dbReference type="KEGG" id="mcak:MCCS_20030"/>
<organism evidence="4 5">
    <name type="scientific">Macrococcoides canis</name>
    <dbReference type="NCBI Taxonomy" id="1855823"/>
    <lineage>
        <taxon>Bacteria</taxon>
        <taxon>Bacillati</taxon>
        <taxon>Bacillota</taxon>
        <taxon>Bacilli</taxon>
        <taxon>Bacillales</taxon>
        <taxon>Staphylococcaceae</taxon>
        <taxon>Macrococcoides</taxon>
    </lineage>
</organism>
<keyword evidence="1" id="KW-0479">Metal-binding</keyword>
<dbReference type="Pfam" id="PF08797">
    <property type="entry name" value="HIRAN"/>
    <property type="match status" value="1"/>
</dbReference>
<protein>
    <submittedName>
        <fullName evidence="4">HIRAN domain protein</fullName>
    </submittedName>
</protein>
<evidence type="ECO:0000313" key="5">
    <source>
        <dbReference type="Proteomes" id="UP000194154"/>
    </source>
</evidence>
<dbReference type="GO" id="GO:0016818">
    <property type="term" value="F:hydrolase activity, acting on acid anhydrides, in phosphorus-containing anhydrides"/>
    <property type="evidence" value="ECO:0007669"/>
    <property type="project" value="InterPro"/>
</dbReference>
<reference evidence="4 5" key="1">
    <citation type="journal article" date="2017" name="Int. J. Syst. Evol. Microbiol.">
        <title>Macrococcus canis sp. nov., a skin bacterium associated with infections in dogs.</title>
        <authorList>
            <person name="Gobeli Brawand S."/>
            <person name="Cotting K."/>
            <person name="Gomez-Sanz E."/>
            <person name="Collaud A."/>
            <person name="Thomann A."/>
            <person name="Brodard I."/>
            <person name="Rodriguez-Campos S."/>
            <person name="Strauss C."/>
            <person name="Perreten V."/>
        </authorList>
    </citation>
    <scope>NUCLEOTIDE SEQUENCE [LARGE SCALE GENOMIC DNA]</scope>
    <source>
        <strain evidence="4 5">KM45013</strain>
    </source>
</reference>